<keyword evidence="5" id="KW-0238">DNA-binding</keyword>
<protein>
    <submittedName>
        <fullName evidence="5">DNA-binding response regulator</fullName>
    </submittedName>
</protein>
<organism evidence="5 6">
    <name type="scientific">Alteromonas confluentis</name>
    <dbReference type="NCBI Taxonomy" id="1656094"/>
    <lineage>
        <taxon>Bacteria</taxon>
        <taxon>Pseudomonadati</taxon>
        <taxon>Pseudomonadota</taxon>
        <taxon>Gammaproteobacteria</taxon>
        <taxon>Alteromonadales</taxon>
        <taxon>Alteromonadaceae</taxon>
        <taxon>Alteromonas/Salinimonas group</taxon>
        <taxon>Alteromonas</taxon>
    </lineage>
</organism>
<dbReference type="SUPFAM" id="SSF52172">
    <property type="entry name" value="CheY-like"/>
    <property type="match status" value="1"/>
</dbReference>
<dbReference type="PANTHER" id="PTHR37299">
    <property type="entry name" value="TRANSCRIPTIONAL REGULATOR-RELATED"/>
    <property type="match status" value="1"/>
</dbReference>
<keyword evidence="2" id="KW-0597">Phosphoprotein</keyword>
<proteinExistence type="predicted"/>
<reference evidence="5 6" key="1">
    <citation type="submission" date="2016-08" db="EMBL/GenBank/DDBJ databases">
        <authorList>
            <person name="Seilhamer J.J."/>
        </authorList>
    </citation>
    <scope>NUCLEOTIDE SEQUENCE [LARGE SCALE GENOMIC DNA]</scope>
    <source>
        <strain evidence="5 6">KCTC 42603</strain>
    </source>
</reference>
<comment type="caution">
    <text evidence="5">The sequence shown here is derived from an EMBL/GenBank/DDBJ whole genome shotgun (WGS) entry which is preliminary data.</text>
</comment>
<dbReference type="EMBL" id="MDHN01000010">
    <property type="protein sequence ID" value="OFC71698.1"/>
    <property type="molecule type" value="Genomic_DNA"/>
</dbReference>
<sequence>MSDRKIKTVVVDDEPLARKGLRTRLERHTDVEVVAECQNGLDAVSVISKNRPDLVFLDIQMPGLNGFQVIHKLRELNQPIPMIVFVTAYDSYAIKAFDIHAVDYLLKPADDARLSDALKKVREYYSTQHQDEQSRKLVNLVAELTGDDCEEILRKLASGEEIETNPYPDVLAIKDGSEVTRVAVQDIQWIDAAGDYMCVHALDGMHIMRKTMKELEQELNPQWFVRVHRSAIANIRFVKKLVSHISGEYHLILQNDTELKVSRSHRDKVKAAMKM</sequence>
<name>A0A1E7ZDV5_9ALTE</name>
<dbReference type="AlphaFoldDB" id="A0A1E7ZDV5"/>
<keyword evidence="6" id="KW-1185">Reference proteome</keyword>
<feature type="domain" description="Response regulatory" evidence="3">
    <location>
        <begin position="7"/>
        <end position="122"/>
    </location>
</feature>
<accession>A0A1E7ZDV5</accession>
<feature type="modified residue" description="4-aspartylphosphate" evidence="2">
    <location>
        <position position="58"/>
    </location>
</feature>
<dbReference type="Pfam" id="PF00072">
    <property type="entry name" value="Response_reg"/>
    <property type="match status" value="1"/>
</dbReference>
<dbReference type="GO" id="GO:0000156">
    <property type="term" value="F:phosphorelay response regulator activity"/>
    <property type="evidence" value="ECO:0007669"/>
    <property type="project" value="InterPro"/>
</dbReference>
<dbReference type="InterPro" id="IPR011006">
    <property type="entry name" value="CheY-like_superfamily"/>
</dbReference>
<evidence type="ECO:0000259" key="4">
    <source>
        <dbReference type="PROSITE" id="PS50930"/>
    </source>
</evidence>
<dbReference type="GO" id="GO:0003677">
    <property type="term" value="F:DNA binding"/>
    <property type="evidence" value="ECO:0007669"/>
    <property type="project" value="UniProtKB-KW"/>
</dbReference>
<dbReference type="SMART" id="SM00850">
    <property type="entry name" value="LytTR"/>
    <property type="match status" value="1"/>
</dbReference>
<dbReference type="CDD" id="cd17532">
    <property type="entry name" value="REC_LytTR_AlgR-like"/>
    <property type="match status" value="1"/>
</dbReference>
<keyword evidence="1" id="KW-0902">Two-component regulatory system</keyword>
<dbReference type="STRING" id="1656094.BFC18_05950"/>
<dbReference type="SMART" id="SM00448">
    <property type="entry name" value="REC"/>
    <property type="match status" value="1"/>
</dbReference>
<dbReference type="PANTHER" id="PTHR37299:SF1">
    <property type="entry name" value="STAGE 0 SPORULATION PROTEIN A HOMOLOG"/>
    <property type="match status" value="1"/>
</dbReference>
<dbReference type="PROSITE" id="PS50930">
    <property type="entry name" value="HTH_LYTTR"/>
    <property type="match status" value="1"/>
</dbReference>
<dbReference type="Proteomes" id="UP000175691">
    <property type="component" value="Unassembled WGS sequence"/>
</dbReference>
<evidence type="ECO:0000259" key="3">
    <source>
        <dbReference type="PROSITE" id="PS50110"/>
    </source>
</evidence>
<dbReference type="InterPro" id="IPR001789">
    <property type="entry name" value="Sig_transdc_resp-reg_receiver"/>
</dbReference>
<dbReference type="OrthoDB" id="236568at2"/>
<evidence type="ECO:0000313" key="6">
    <source>
        <dbReference type="Proteomes" id="UP000175691"/>
    </source>
</evidence>
<evidence type="ECO:0000256" key="2">
    <source>
        <dbReference type="PROSITE-ProRule" id="PRU00169"/>
    </source>
</evidence>
<dbReference type="Pfam" id="PF04397">
    <property type="entry name" value="LytTR"/>
    <property type="match status" value="1"/>
</dbReference>
<evidence type="ECO:0000256" key="1">
    <source>
        <dbReference type="ARBA" id="ARBA00023012"/>
    </source>
</evidence>
<dbReference type="FunFam" id="3.40.50.2300:FF:000051">
    <property type="entry name" value="Two-component response regulator yehT"/>
    <property type="match status" value="1"/>
</dbReference>
<gene>
    <name evidence="5" type="ORF">BFC18_05950</name>
</gene>
<feature type="domain" description="HTH LytTR-type" evidence="4">
    <location>
        <begin position="171"/>
        <end position="275"/>
    </location>
</feature>
<dbReference type="Gene3D" id="2.40.50.1020">
    <property type="entry name" value="LytTr DNA-binding domain"/>
    <property type="match status" value="1"/>
</dbReference>
<dbReference type="Gene3D" id="3.40.50.2300">
    <property type="match status" value="1"/>
</dbReference>
<dbReference type="PROSITE" id="PS50110">
    <property type="entry name" value="RESPONSE_REGULATORY"/>
    <property type="match status" value="1"/>
</dbReference>
<dbReference type="InterPro" id="IPR007492">
    <property type="entry name" value="LytTR_DNA-bd_dom"/>
</dbReference>
<dbReference type="RefSeq" id="WP_070124038.1">
    <property type="nucleotide sequence ID" value="NZ_MDHN01000010.1"/>
</dbReference>
<evidence type="ECO:0000313" key="5">
    <source>
        <dbReference type="EMBL" id="OFC71698.1"/>
    </source>
</evidence>
<dbReference type="InterPro" id="IPR046947">
    <property type="entry name" value="LytR-like"/>
</dbReference>